<comment type="catalytic activity">
    <reaction evidence="9 10">
        <text>nicotinate beta-D-ribonucleotide + ATP + H(+) = deamido-NAD(+) + diphosphate</text>
        <dbReference type="Rhea" id="RHEA:22860"/>
        <dbReference type="ChEBI" id="CHEBI:15378"/>
        <dbReference type="ChEBI" id="CHEBI:30616"/>
        <dbReference type="ChEBI" id="CHEBI:33019"/>
        <dbReference type="ChEBI" id="CHEBI:57502"/>
        <dbReference type="ChEBI" id="CHEBI:58437"/>
        <dbReference type="EC" id="2.7.7.18"/>
    </reaction>
</comment>
<dbReference type="InterPro" id="IPR014729">
    <property type="entry name" value="Rossmann-like_a/b/a_fold"/>
</dbReference>
<evidence type="ECO:0000256" key="9">
    <source>
        <dbReference type="ARBA" id="ARBA00048721"/>
    </source>
</evidence>
<evidence type="ECO:0000256" key="8">
    <source>
        <dbReference type="ARBA" id="ARBA00023027"/>
    </source>
</evidence>
<evidence type="ECO:0000256" key="7">
    <source>
        <dbReference type="ARBA" id="ARBA00022840"/>
    </source>
</evidence>
<evidence type="ECO:0000256" key="10">
    <source>
        <dbReference type="HAMAP-Rule" id="MF_00244"/>
    </source>
</evidence>
<dbReference type="EC" id="2.7.7.18" evidence="10"/>
<dbReference type="Proteomes" id="UP000295500">
    <property type="component" value="Unassembled WGS sequence"/>
</dbReference>
<evidence type="ECO:0000256" key="2">
    <source>
        <dbReference type="ARBA" id="ARBA00005019"/>
    </source>
</evidence>
<keyword evidence="5 10" id="KW-0548">Nucleotidyltransferase</keyword>
<keyword evidence="13" id="KW-1185">Reference proteome</keyword>
<dbReference type="NCBIfam" id="NF000840">
    <property type="entry name" value="PRK00071.1-3"/>
    <property type="match status" value="1"/>
</dbReference>
<evidence type="ECO:0000256" key="4">
    <source>
        <dbReference type="ARBA" id="ARBA00022679"/>
    </source>
</evidence>
<keyword evidence="3 10" id="KW-0662">Pyridine nucleotide biosynthesis</keyword>
<dbReference type="AlphaFoldDB" id="A0A4R6Q8G1"/>
<comment type="similarity">
    <text evidence="10">Belongs to the NadD family.</text>
</comment>
<keyword evidence="4 10" id="KW-0808">Transferase</keyword>
<gene>
    <name evidence="10" type="primary">nadD</name>
    <name evidence="12" type="ORF">EV211_10650</name>
</gene>
<keyword evidence="6 10" id="KW-0547">Nucleotide-binding</keyword>
<reference evidence="12 13" key="1">
    <citation type="submission" date="2019-03" db="EMBL/GenBank/DDBJ databases">
        <title>Genomic Encyclopedia of Type Strains, Phase IV (KMG-IV): sequencing the most valuable type-strain genomes for metagenomic binning, comparative biology and taxonomic classification.</title>
        <authorList>
            <person name="Goeker M."/>
        </authorList>
    </citation>
    <scope>NUCLEOTIDE SEQUENCE [LARGE SCALE GENOMIC DNA]</scope>
    <source>
        <strain evidence="12 13">DSM 28287</strain>
    </source>
</reference>
<sequence>MNEIGILGGSFDPFHLGHLSIAEAAIEELNLTKVILIPTKVSPFKLGKKMASEKDRVAMTRLAAQEDEKFEVSTIETDRSSVSYTYKTLELLQKSMEDTKIWFMMGTDSFVSLESWYKGHELLEEYSFAVAARPRFDVSVVEYKADKYSEKYGAEVKILHNRMLDISSTEIKEAIKEGRSIGEYVPQRIERYIDEHGLYK</sequence>
<organism evidence="12 13">
    <name type="scientific">Aminicella lysinilytica</name>
    <dbReference type="NCBI Taxonomy" id="433323"/>
    <lineage>
        <taxon>Bacteria</taxon>
        <taxon>Bacillati</taxon>
        <taxon>Bacillota</taxon>
        <taxon>Clostridia</taxon>
        <taxon>Peptostreptococcales</taxon>
        <taxon>Anaerovoracaceae</taxon>
        <taxon>Aminicella</taxon>
    </lineage>
</organism>
<dbReference type="GO" id="GO:0005524">
    <property type="term" value="F:ATP binding"/>
    <property type="evidence" value="ECO:0007669"/>
    <property type="project" value="UniProtKB-KW"/>
</dbReference>
<evidence type="ECO:0000313" key="13">
    <source>
        <dbReference type="Proteomes" id="UP000295500"/>
    </source>
</evidence>
<keyword evidence="8 10" id="KW-0520">NAD</keyword>
<accession>A0A4R6Q8G1</accession>
<dbReference type="CDD" id="cd02165">
    <property type="entry name" value="NMNAT"/>
    <property type="match status" value="1"/>
</dbReference>
<dbReference type="EMBL" id="SNXO01000006">
    <property type="protein sequence ID" value="TDP58541.1"/>
    <property type="molecule type" value="Genomic_DNA"/>
</dbReference>
<evidence type="ECO:0000313" key="12">
    <source>
        <dbReference type="EMBL" id="TDP58541.1"/>
    </source>
</evidence>
<dbReference type="UniPathway" id="UPA00253">
    <property type="reaction ID" value="UER00332"/>
</dbReference>
<evidence type="ECO:0000256" key="5">
    <source>
        <dbReference type="ARBA" id="ARBA00022695"/>
    </source>
</evidence>
<comment type="function">
    <text evidence="1 10">Catalyzes the reversible adenylation of nicotinate mononucleotide (NaMN) to nicotinic acid adenine dinucleotide (NaAD).</text>
</comment>
<dbReference type="SUPFAM" id="SSF52374">
    <property type="entry name" value="Nucleotidylyl transferase"/>
    <property type="match status" value="1"/>
</dbReference>
<protein>
    <recommendedName>
        <fullName evidence="10">Probable nicotinate-nucleotide adenylyltransferase</fullName>
        <ecNumber evidence="10">2.7.7.18</ecNumber>
    </recommendedName>
    <alternativeName>
        <fullName evidence="10">Deamido-NAD(+) diphosphorylase</fullName>
    </alternativeName>
    <alternativeName>
        <fullName evidence="10">Deamido-NAD(+) pyrophosphorylase</fullName>
    </alternativeName>
    <alternativeName>
        <fullName evidence="10">Nicotinate mononucleotide adenylyltransferase</fullName>
        <shortName evidence="10">NaMN adenylyltransferase</shortName>
    </alternativeName>
</protein>
<keyword evidence="7 10" id="KW-0067">ATP-binding</keyword>
<evidence type="ECO:0000256" key="1">
    <source>
        <dbReference type="ARBA" id="ARBA00002324"/>
    </source>
</evidence>
<comment type="pathway">
    <text evidence="2 10">Cofactor biosynthesis; NAD(+) biosynthesis; deamido-NAD(+) from nicotinate D-ribonucleotide: step 1/1.</text>
</comment>
<dbReference type="InterPro" id="IPR004821">
    <property type="entry name" value="Cyt_trans-like"/>
</dbReference>
<dbReference type="PANTHER" id="PTHR39321">
    <property type="entry name" value="NICOTINATE-NUCLEOTIDE ADENYLYLTRANSFERASE-RELATED"/>
    <property type="match status" value="1"/>
</dbReference>
<dbReference type="GO" id="GO:0009435">
    <property type="term" value="P:NAD+ biosynthetic process"/>
    <property type="evidence" value="ECO:0007669"/>
    <property type="project" value="UniProtKB-UniRule"/>
</dbReference>
<dbReference type="Pfam" id="PF01467">
    <property type="entry name" value="CTP_transf_like"/>
    <property type="match status" value="1"/>
</dbReference>
<dbReference type="RefSeq" id="WP_133527890.1">
    <property type="nucleotide sequence ID" value="NZ_SNXO01000006.1"/>
</dbReference>
<dbReference type="NCBIfam" id="TIGR00125">
    <property type="entry name" value="cyt_tran_rel"/>
    <property type="match status" value="1"/>
</dbReference>
<evidence type="ECO:0000256" key="6">
    <source>
        <dbReference type="ARBA" id="ARBA00022741"/>
    </source>
</evidence>
<dbReference type="PANTHER" id="PTHR39321:SF3">
    <property type="entry name" value="PHOSPHOPANTETHEINE ADENYLYLTRANSFERASE"/>
    <property type="match status" value="1"/>
</dbReference>
<dbReference type="GO" id="GO:0004515">
    <property type="term" value="F:nicotinate-nucleotide adenylyltransferase activity"/>
    <property type="evidence" value="ECO:0007669"/>
    <property type="project" value="UniProtKB-UniRule"/>
</dbReference>
<comment type="caution">
    <text evidence="12">The sequence shown here is derived from an EMBL/GenBank/DDBJ whole genome shotgun (WGS) entry which is preliminary data.</text>
</comment>
<evidence type="ECO:0000256" key="3">
    <source>
        <dbReference type="ARBA" id="ARBA00022642"/>
    </source>
</evidence>
<feature type="domain" description="Cytidyltransferase-like" evidence="11">
    <location>
        <begin position="6"/>
        <end position="173"/>
    </location>
</feature>
<dbReference type="OrthoDB" id="5295945at2"/>
<dbReference type="HAMAP" id="MF_00244">
    <property type="entry name" value="NaMN_adenylyltr"/>
    <property type="match status" value="1"/>
</dbReference>
<dbReference type="NCBIfam" id="TIGR00482">
    <property type="entry name" value="nicotinate (nicotinamide) nucleotide adenylyltransferase"/>
    <property type="match status" value="1"/>
</dbReference>
<evidence type="ECO:0000259" key="11">
    <source>
        <dbReference type="Pfam" id="PF01467"/>
    </source>
</evidence>
<name>A0A4R6Q8G1_9FIRM</name>
<dbReference type="InterPro" id="IPR005248">
    <property type="entry name" value="NadD/NMNAT"/>
</dbReference>
<dbReference type="Gene3D" id="3.40.50.620">
    <property type="entry name" value="HUPs"/>
    <property type="match status" value="1"/>
</dbReference>
<proteinExistence type="inferred from homology"/>